<sequence>MTTFANANTVVTRPTHAQHRHCVWRRCRQKAASRTSFERGWRGGVDTDNETPDKLPNLIISAFRSLLNTTFILHKTICGVKPSHHQPPQQCAK</sequence>
<proteinExistence type="predicted"/>
<reference evidence="1" key="1">
    <citation type="submission" date="2019-11" db="UniProtKB">
        <authorList>
            <consortium name="WormBaseParasite"/>
        </authorList>
    </citation>
    <scope>IDENTIFICATION</scope>
</reference>
<evidence type="ECO:0000313" key="1">
    <source>
        <dbReference type="WBParaSite" id="MCU_009559-RA"/>
    </source>
</evidence>
<protein>
    <submittedName>
        <fullName evidence="1">Uncharacterized protein</fullName>
    </submittedName>
</protein>
<accession>A0A5K3FPZ7</accession>
<organism evidence="1">
    <name type="scientific">Mesocestoides corti</name>
    <name type="common">Flatworm</name>
    <dbReference type="NCBI Taxonomy" id="53468"/>
    <lineage>
        <taxon>Eukaryota</taxon>
        <taxon>Metazoa</taxon>
        <taxon>Spiralia</taxon>
        <taxon>Lophotrochozoa</taxon>
        <taxon>Platyhelminthes</taxon>
        <taxon>Cestoda</taxon>
        <taxon>Eucestoda</taxon>
        <taxon>Cyclophyllidea</taxon>
        <taxon>Mesocestoididae</taxon>
        <taxon>Mesocestoides</taxon>
    </lineage>
</organism>
<dbReference type="WBParaSite" id="MCU_009559-RA">
    <property type="protein sequence ID" value="MCU_009559-RA"/>
    <property type="gene ID" value="MCU_009559"/>
</dbReference>
<name>A0A5K3FPZ7_MESCO</name>
<dbReference type="AlphaFoldDB" id="A0A5K3FPZ7"/>